<dbReference type="RefSeq" id="WP_155307158.1">
    <property type="nucleotide sequence ID" value="NZ_AP021875.1"/>
</dbReference>
<evidence type="ECO:0000256" key="14">
    <source>
        <dbReference type="ARBA" id="ARBA00038856"/>
    </source>
</evidence>
<evidence type="ECO:0000259" key="19">
    <source>
        <dbReference type="PROSITE" id="PS50206"/>
    </source>
</evidence>
<keyword evidence="12" id="KW-0753">Steroid metabolism</keyword>
<comment type="similarity">
    <text evidence="2">Belongs to the GMC oxidoreductase family.</text>
</comment>
<dbReference type="Pfam" id="PF05199">
    <property type="entry name" value="GMC_oxred_C"/>
    <property type="match status" value="1"/>
</dbReference>
<evidence type="ECO:0000256" key="18">
    <source>
        <dbReference type="ARBA" id="ARBA00049778"/>
    </source>
</evidence>
<gene>
    <name evidence="21" type="primary">choB</name>
    <name evidence="21" type="ORF">DSCW_59550</name>
</gene>
<dbReference type="Pfam" id="PF00890">
    <property type="entry name" value="FAD_binding_2"/>
    <property type="match status" value="1"/>
</dbReference>
<evidence type="ECO:0000256" key="2">
    <source>
        <dbReference type="ARBA" id="ARBA00010790"/>
    </source>
</evidence>
<organism evidence="21 22">
    <name type="scientific">Desulfosarcina widdelii</name>
    <dbReference type="NCBI Taxonomy" id="947919"/>
    <lineage>
        <taxon>Bacteria</taxon>
        <taxon>Pseudomonadati</taxon>
        <taxon>Thermodesulfobacteriota</taxon>
        <taxon>Desulfobacteria</taxon>
        <taxon>Desulfobacterales</taxon>
        <taxon>Desulfosarcinaceae</taxon>
        <taxon>Desulfosarcina</taxon>
    </lineage>
</organism>
<dbReference type="GO" id="GO:0004769">
    <property type="term" value="F:steroid Delta-isomerase activity"/>
    <property type="evidence" value="ECO:0007669"/>
    <property type="project" value="UniProtKB-EC"/>
</dbReference>
<evidence type="ECO:0000256" key="12">
    <source>
        <dbReference type="ARBA" id="ARBA00023221"/>
    </source>
</evidence>
<evidence type="ECO:0000256" key="1">
    <source>
        <dbReference type="ARBA" id="ARBA00001974"/>
    </source>
</evidence>
<dbReference type="InterPro" id="IPR052542">
    <property type="entry name" value="Cholesterol_Oxidase"/>
</dbReference>
<dbReference type="GO" id="GO:0016995">
    <property type="term" value="F:cholesterol oxidase activity"/>
    <property type="evidence" value="ECO:0007669"/>
    <property type="project" value="UniProtKB-EC"/>
</dbReference>
<dbReference type="PROSITE" id="PS50206">
    <property type="entry name" value="RHODANESE_3"/>
    <property type="match status" value="1"/>
</dbReference>
<evidence type="ECO:0000256" key="4">
    <source>
        <dbReference type="ARBA" id="ARBA00022630"/>
    </source>
</evidence>
<dbReference type="InterPro" id="IPR017896">
    <property type="entry name" value="4Fe4S_Fe-S-bd"/>
</dbReference>
<dbReference type="InterPro" id="IPR000172">
    <property type="entry name" value="GMC_OxRdtase_N"/>
</dbReference>
<proteinExistence type="inferred from homology"/>
<keyword evidence="9" id="KW-0411">Iron-sulfur</keyword>
<evidence type="ECO:0000256" key="15">
    <source>
        <dbReference type="ARBA" id="ARBA00049645"/>
    </source>
</evidence>
<reference evidence="21 22" key="1">
    <citation type="submission" date="2019-11" db="EMBL/GenBank/DDBJ databases">
        <title>Comparative genomics of hydrocarbon-degrading Desulfosarcina strains.</title>
        <authorList>
            <person name="Watanabe M."/>
            <person name="Kojima H."/>
            <person name="Fukui M."/>
        </authorList>
    </citation>
    <scope>NUCLEOTIDE SEQUENCE [LARGE SCALE GENOMIC DNA]</scope>
    <source>
        <strain evidence="21 22">PP31</strain>
    </source>
</reference>
<evidence type="ECO:0000256" key="16">
    <source>
        <dbReference type="ARBA" id="ARBA00049723"/>
    </source>
</evidence>
<keyword evidence="3" id="KW-0153">Cholesterol metabolism</keyword>
<dbReference type="KEGG" id="dwd:DSCW_59550"/>
<evidence type="ECO:0000256" key="11">
    <source>
        <dbReference type="ARBA" id="ARBA00023166"/>
    </source>
</evidence>
<dbReference type="EMBL" id="AP021875">
    <property type="protein sequence ID" value="BBO78538.1"/>
    <property type="molecule type" value="Genomic_DNA"/>
</dbReference>
<keyword evidence="7" id="KW-0560">Oxidoreductase</keyword>
<feature type="domain" description="4Fe-4S ferredoxin-type" evidence="20">
    <location>
        <begin position="189"/>
        <end position="209"/>
    </location>
</feature>
<dbReference type="SUPFAM" id="SSF51905">
    <property type="entry name" value="FAD/NAD(P)-binding domain"/>
    <property type="match status" value="1"/>
</dbReference>
<keyword evidence="5" id="KW-0479">Metal-binding</keyword>
<evidence type="ECO:0000256" key="3">
    <source>
        <dbReference type="ARBA" id="ARBA00022548"/>
    </source>
</evidence>
<dbReference type="GO" id="GO:0050660">
    <property type="term" value="F:flavin adenine dinucleotide binding"/>
    <property type="evidence" value="ECO:0007669"/>
    <property type="project" value="InterPro"/>
</dbReference>
<dbReference type="PROSITE" id="PS51379">
    <property type="entry name" value="4FE4S_FER_2"/>
    <property type="match status" value="1"/>
</dbReference>
<keyword evidence="11" id="KW-1207">Sterol metabolism</keyword>
<evidence type="ECO:0000256" key="5">
    <source>
        <dbReference type="ARBA" id="ARBA00022723"/>
    </source>
</evidence>
<evidence type="ECO:0000256" key="7">
    <source>
        <dbReference type="ARBA" id="ARBA00023002"/>
    </source>
</evidence>
<dbReference type="AlphaFoldDB" id="A0A5K7ZBR0"/>
<dbReference type="EC" id="5.3.3.1" evidence="14"/>
<evidence type="ECO:0000313" key="22">
    <source>
        <dbReference type="Proteomes" id="UP000427769"/>
    </source>
</evidence>
<dbReference type="EC" id="1.1.3.6" evidence="16"/>
<dbReference type="InterPro" id="IPR003953">
    <property type="entry name" value="FAD-dep_OxRdtase_2_FAD-bd"/>
</dbReference>
<dbReference type="GO" id="GO:0051536">
    <property type="term" value="F:iron-sulfur cluster binding"/>
    <property type="evidence" value="ECO:0007669"/>
    <property type="project" value="UniProtKB-KW"/>
</dbReference>
<evidence type="ECO:0000256" key="9">
    <source>
        <dbReference type="ARBA" id="ARBA00023014"/>
    </source>
</evidence>
<accession>A0A5K7ZBR0</accession>
<dbReference type="Pfam" id="PF00732">
    <property type="entry name" value="GMC_oxred_N"/>
    <property type="match status" value="1"/>
</dbReference>
<dbReference type="InterPro" id="IPR017900">
    <property type="entry name" value="4Fe4S_Fe_S_CS"/>
</dbReference>
<comment type="cofactor">
    <cofactor evidence="1">
        <name>FAD</name>
        <dbReference type="ChEBI" id="CHEBI:57692"/>
    </cofactor>
</comment>
<evidence type="ECO:0000256" key="10">
    <source>
        <dbReference type="ARBA" id="ARBA00023098"/>
    </source>
</evidence>
<sequence>MKDANQFDYDYIVIGSGFGGSVSALRLSEKGYSVAVLEKGKRWQKEDFPKTNWNTRKYMWLPQLGCYGYQMLTQLKHVLIFHGGGVGGGSLVYANQQLIPPDEVFERPEWGIPDCKATMMPHYQEARRILGSNPSPQVGRADECLREVGIDMRGKDTFHKNDVGIFFGEPDKTVPDPYFGGRGPARTGCTFCGSCMVGCPVGAKNTLDRNYLYLAEGNGARIFPETEVTGVRPWNGGYEILTRKSTGFSHPQRIYRAKGVVFSGGVLGSVKLLMKCRHSGMLPELSPQLGNYVRTNSEAILGVQSRDKSVDWNDQIAITSGIYADDTTHIEMVRYNKGSDVLLNLLTLMTDGGGVIPRGVRYLGQIVRHPLRFMKLLWPFGAAASTSVVLVMQTDKNYLKLDYKPRWWRMGGYSLNSETPPGQERAPAYIPIANEVARRLAKKMDGIPLSLLPEAVFNASSTAHILGGCCMGTSPDKGVVGTNGEVFGYPNMFIADGSVVPANLGVNPSLTITALSEYIMSQVPVKS</sequence>
<dbReference type="GO" id="GO:0008203">
    <property type="term" value="P:cholesterol metabolic process"/>
    <property type="evidence" value="ECO:0007669"/>
    <property type="project" value="UniProtKB-KW"/>
</dbReference>
<keyword evidence="6" id="KW-0274">FAD</keyword>
<keyword evidence="4" id="KW-0285">Flavoprotein</keyword>
<name>A0A5K7ZBR0_9BACT</name>
<dbReference type="GO" id="GO:0046872">
    <property type="term" value="F:metal ion binding"/>
    <property type="evidence" value="ECO:0007669"/>
    <property type="project" value="UniProtKB-KW"/>
</dbReference>
<keyword evidence="8" id="KW-0408">Iron</keyword>
<dbReference type="PANTHER" id="PTHR47470">
    <property type="entry name" value="CHOLESTEROL OXIDASE"/>
    <property type="match status" value="1"/>
</dbReference>
<evidence type="ECO:0000256" key="17">
    <source>
        <dbReference type="ARBA" id="ARBA00049744"/>
    </source>
</evidence>
<evidence type="ECO:0000256" key="8">
    <source>
        <dbReference type="ARBA" id="ARBA00023004"/>
    </source>
</evidence>
<dbReference type="OrthoDB" id="337582at2"/>
<evidence type="ECO:0000256" key="6">
    <source>
        <dbReference type="ARBA" id="ARBA00022827"/>
    </source>
</evidence>
<dbReference type="PANTHER" id="PTHR47470:SF1">
    <property type="entry name" value="FAD-DEPENDENT OXIDOREDUCTASE 2 FAD BINDING DOMAIN-CONTAINING PROTEIN"/>
    <property type="match status" value="1"/>
</dbReference>
<dbReference type="Gene3D" id="3.50.50.60">
    <property type="entry name" value="FAD/NAD(P)-binding domain"/>
    <property type="match status" value="3"/>
</dbReference>
<dbReference type="InterPro" id="IPR001763">
    <property type="entry name" value="Rhodanese-like_dom"/>
</dbReference>
<comment type="pathway">
    <text evidence="15">Steroid metabolism; cholesterol degradation.</text>
</comment>
<keyword evidence="22" id="KW-1185">Reference proteome</keyword>
<keyword evidence="10" id="KW-0443">Lipid metabolism</keyword>
<evidence type="ECO:0000313" key="21">
    <source>
        <dbReference type="EMBL" id="BBO78538.1"/>
    </source>
</evidence>
<dbReference type="PROSITE" id="PS00198">
    <property type="entry name" value="4FE4S_FER_1"/>
    <property type="match status" value="1"/>
</dbReference>
<protein>
    <recommendedName>
        <fullName evidence="17">Cholesterol oxidase</fullName>
        <ecNumber evidence="16">1.1.3.6</ecNumber>
        <ecNumber evidence="14">5.3.3.1</ecNumber>
    </recommendedName>
    <alternativeName>
        <fullName evidence="18">Cholesterol isomerase</fullName>
    </alternativeName>
</protein>
<dbReference type="InterPro" id="IPR007867">
    <property type="entry name" value="GMC_OxRtase_C"/>
</dbReference>
<dbReference type="InterPro" id="IPR036188">
    <property type="entry name" value="FAD/NAD-bd_sf"/>
</dbReference>
<evidence type="ECO:0000256" key="13">
    <source>
        <dbReference type="ARBA" id="ARBA00023235"/>
    </source>
</evidence>
<dbReference type="Proteomes" id="UP000427769">
    <property type="component" value="Chromosome"/>
</dbReference>
<feature type="domain" description="Rhodanese" evidence="19">
    <location>
        <begin position="15"/>
        <end position="52"/>
    </location>
</feature>
<keyword evidence="13" id="KW-0413">Isomerase</keyword>
<evidence type="ECO:0000259" key="20">
    <source>
        <dbReference type="PROSITE" id="PS51379"/>
    </source>
</evidence>